<feature type="compositionally biased region" description="Pro residues" evidence="1">
    <location>
        <begin position="385"/>
        <end position="402"/>
    </location>
</feature>
<feature type="compositionally biased region" description="Basic residues" evidence="1">
    <location>
        <begin position="205"/>
        <end position="224"/>
    </location>
</feature>
<feature type="compositionally biased region" description="Basic and acidic residues" evidence="1">
    <location>
        <begin position="327"/>
        <end position="356"/>
    </location>
</feature>
<sequence length="425" mass="46876">GIAAQTRNPRRRGEVRRLLRLLRHRQAGQPSRRHRQHGRHGHLPRLRAGRAVHLPPEGAVDQRLRLRLRVLRQPRPIERAARPFHRARAGRPDPGLLPPQLHRRPVPLLRHHPLARLHDGAGGGGGARAARGPRLPRLHPPQDHPRGLARAAGRSRALCRPPLHQHRNAPRAVPEGAGAGKGLRRHPPLHGPDARPYRRGEGRGGHRPASRFQSRRAPLRARRPIHPDGGRRRRGGRPRRARHQRQPVRQLPAQAGLLLRLFAHPGRLQPPAAATAAVAARAPPLPSRLAAALLRLRAGRDHGRRRGRDARPGRGPQARLGAPPPRELPRGREPRPARDAPPRPRPRRQDGGEDHSGPPPPLRPRRGPGPAAPVPPEAAALPGDGRPPPPRQPPGPPRPAPPRGAQGERVRRPRAPRRRATRAPV</sequence>
<feature type="compositionally biased region" description="Basic and acidic residues" evidence="1">
    <location>
        <begin position="192"/>
        <end position="204"/>
    </location>
</feature>
<proteinExistence type="predicted"/>
<evidence type="ECO:0000313" key="2">
    <source>
        <dbReference type="EMBL" id="CAA9271242.1"/>
    </source>
</evidence>
<feature type="region of interest" description="Disordered" evidence="1">
    <location>
        <begin position="298"/>
        <end position="425"/>
    </location>
</feature>
<name>A0A6J4J5F2_9PROT</name>
<evidence type="ECO:0000256" key="1">
    <source>
        <dbReference type="SAM" id="MobiDB-lite"/>
    </source>
</evidence>
<feature type="non-terminal residue" evidence="2">
    <location>
        <position position="425"/>
    </location>
</feature>
<reference evidence="2" key="1">
    <citation type="submission" date="2020-02" db="EMBL/GenBank/DDBJ databases">
        <authorList>
            <person name="Meier V. D."/>
        </authorList>
    </citation>
    <scope>NUCLEOTIDE SEQUENCE</scope>
    <source>
        <strain evidence="2">AVDCRST_MAG04</strain>
    </source>
</reference>
<dbReference type="EMBL" id="CADCTL010000221">
    <property type="protein sequence ID" value="CAA9271242.1"/>
    <property type="molecule type" value="Genomic_DNA"/>
</dbReference>
<feature type="compositionally biased region" description="Basic residues" evidence="1">
    <location>
        <begin position="411"/>
        <end position="425"/>
    </location>
</feature>
<feature type="compositionally biased region" description="Low complexity" evidence="1">
    <location>
        <begin position="148"/>
        <end position="158"/>
    </location>
</feature>
<accession>A0A6J4J5F2</accession>
<feature type="non-terminal residue" evidence="2">
    <location>
        <position position="1"/>
    </location>
</feature>
<feature type="region of interest" description="Disordered" evidence="1">
    <location>
        <begin position="116"/>
        <end position="252"/>
    </location>
</feature>
<organism evidence="2">
    <name type="scientific">uncultured Acetobacteraceae bacterium</name>
    <dbReference type="NCBI Taxonomy" id="169975"/>
    <lineage>
        <taxon>Bacteria</taxon>
        <taxon>Pseudomonadati</taxon>
        <taxon>Pseudomonadota</taxon>
        <taxon>Alphaproteobacteria</taxon>
        <taxon>Acetobacterales</taxon>
        <taxon>Acetobacteraceae</taxon>
        <taxon>environmental samples</taxon>
    </lineage>
</organism>
<protein>
    <submittedName>
        <fullName evidence="2">Biotin synthase related domain containing protein</fullName>
    </submittedName>
</protein>
<feature type="compositionally biased region" description="Basic residues" evidence="1">
    <location>
        <begin position="231"/>
        <end position="246"/>
    </location>
</feature>
<dbReference type="AlphaFoldDB" id="A0A6J4J5F2"/>
<feature type="region of interest" description="Disordered" evidence="1">
    <location>
        <begin position="24"/>
        <end position="50"/>
    </location>
</feature>
<gene>
    <name evidence="2" type="ORF">AVDCRST_MAG04-3097</name>
</gene>